<proteinExistence type="predicted"/>
<keyword evidence="3" id="KW-1185">Reference proteome</keyword>
<evidence type="ECO:0000313" key="3">
    <source>
        <dbReference type="Proteomes" id="UP001295684"/>
    </source>
</evidence>
<feature type="compositionally biased region" description="Basic and acidic residues" evidence="1">
    <location>
        <begin position="19"/>
        <end position="39"/>
    </location>
</feature>
<comment type="caution">
    <text evidence="2">The sequence shown here is derived from an EMBL/GenBank/DDBJ whole genome shotgun (WGS) entry which is preliminary data.</text>
</comment>
<gene>
    <name evidence="2" type="ORF">ECRASSUSDP1_LOCUS7586</name>
</gene>
<dbReference type="AlphaFoldDB" id="A0AAD1XC08"/>
<dbReference type="Proteomes" id="UP001295684">
    <property type="component" value="Unassembled WGS sequence"/>
</dbReference>
<name>A0AAD1XC08_EUPCR</name>
<evidence type="ECO:0000256" key="1">
    <source>
        <dbReference type="SAM" id="MobiDB-lite"/>
    </source>
</evidence>
<dbReference type="EMBL" id="CAMPGE010007391">
    <property type="protein sequence ID" value="CAI2366313.1"/>
    <property type="molecule type" value="Genomic_DNA"/>
</dbReference>
<sequence>MRLAIIEKNFIGENVTNTHKKEAESIPKSKESSGLRLNDENSSADSKCNYHLKIPNMIQRNANVYFENGEKIQKNMFVKTQNESEYIKTNANSGLASCKDFDLLHNDAMESHRLEEYNSSHLETEEYKDILETNQDLPDRCGLKALENKYSKLWKNIEQDTNNVDSSIYIGDPTDFGVECSANKVGETSCKEKLAKIISSNMKNQPSFSEVKSRLIYESYKPMRLIKIKCEDGSHKQYVDLKRLHKINILQKESTLLKFKVAKSSARAGKYQGNNLLEYTEGATVQICCPYSSQMAYGFVVQKEYDFESFSKMEIGLLDLCNLDKNCISEFPEGKRTFPERFWKFISDESIKYSKQKQFDTEEDLCELEFEHENTQMQMKQIAYCTHDFNSQNNEHPLEFDGFDYDNWAESSHKVLIPFLSCSFNDIIITTRIPDEHGWLEGYRANDPEMSIKLIHKDFIRFMQI</sequence>
<organism evidence="2 3">
    <name type="scientific">Euplotes crassus</name>
    <dbReference type="NCBI Taxonomy" id="5936"/>
    <lineage>
        <taxon>Eukaryota</taxon>
        <taxon>Sar</taxon>
        <taxon>Alveolata</taxon>
        <taxon>Ciliophora</taxon>
        <taxon>Intramacronucleata</taxon>
        <taxon>Spirotrichea</taxon>
        <taxon>Hypotrichia</taxon>
        <taxon>Euplotida</taxon>
        <taxon>Euplotidae</taxon>
        <taxon>Moneuplotes</taxon>
    </lineage>
</organism>
<accession>A0AAD1XC08</accession>
<evidence type="ECO:0000313" key="2">
    <source>
        <dbReference type="EMBL" id="CAI2366313.1"/>
    </source>
</evidence>
<reference evidence="2" key="1">
    <citation type="submission" date="2023-07" db="EMBL/GenBank/DDBJ databases">
        <authorList>
            <consortium name="AG Swart"/>
            <person name="Singh M."/>
            <person name="Singh A."/>
            <person name="Seah K."/>
            <person name="Emmerich C."/>
        </authorList>
    </citation>
    <scope>NUCLEOTIDE SEQUENCE</scope>
    <source>
        <strain evidence="2">DP1</strain>
    </source>
</reference>
<protein>
    <submittedName>
        <fullName evidence="2">Uncharacterized protein</fullName>
    </submittedName>
</protein>
<feature type="region of interest" description="Disordered" evidence="1">
    <location>
        <begin position="19"/>
        <end position="46"/>
    </location>
</feature>